<dbReference type="PANTHER" id="PTHR16943:SF8">
    <property type="entry name" value="2-METHYLCITRATE DEHYDRATASE"/>
    <property type="match status" value="1"/>
</dbReference>
<dbReference type="InterPro" id="IPR042188">
    <property type="entry name" value="MmgE/PrpD_sf_2"/>
</dbReference>
<sequence>MSTHAPASRTTALAQFVTSATPMDLPEPTRVKAARHALDTLACGVAGAASQEAQSTLDLILATEQRGGVPVWGTSEGLSVRSATLVNAIACHAFELDDTGGCDHSGAVVLPAALAAAALAEHPVSGEEFLLAVVLGYDVGRRVLEACGGYEPHNEAGWHSTATCGTFGAAVTAARILRLDATQVAHALGHAASFSGGLWAFIHDGSQTKRIHAGRASEGGVLAALLARAGVSGPSAVFEDVWGGFLTTFAPKTARPDVLTLGLGESWRLERVSLKPYASCRGTHSSIDALGLLLDRSGSAEHDVERIEVRLSPFLSNMCGGRDVQTLPFAQMSLPYALAARLALGQAGLSAYAAEERDSPRLRTVMERVSLIVDPTIAANEEPFVRIVTRDGRTDEARVPKALGSPANPVPDDAFLAKIRSLSGMALDGKRTERLIDGVLGLWGQEDVRALNHALLSDRPRPPLFR</sequence>
<dbReference type="AlphaFoldDB" id="I4Z1M7"/>
<feature type="domain" description="MmgE/PrpD C-terminal" evidence="3">
    <location>
        <begin position="277"/>
        <end position="437"/>
    </location>
</feature>
<dbReference type="STRING" id="864069.MicloDRAFT_00014400"/>
<dbReference type="OrthoDB" id="9795089at2"/>
<dbReference type="Pfam" id="PF19305">
    <property type="entry name" value="MmgE_PrpD_C"/>
    <property type="match status" value="1"/>
</dbReference>
<dbReference type="InterPro" id="IPR042183">
    <property type="entry name" value="MmgE/PrpD_sf_1"/>
</dbReference>
<reference evidence="4 5" key="1">
    <citation type="submission" date="2012-02" db="EMBL/GenBank/DDBJ databases">
        <title>Improved High-Quality Draft sequence of Microvirga sp. WSM3557.</title>
        <authorList>
            <consortium name="US DOE Joint Genome Institute"/>
            <person name="Lucas S."/>
            <person name="Han J."/>
            <person name="Lapidus A."/>
            <person name="Cheng J.-F."/>
            <person name="Goodwin L."/>
            <person name="Pitluck S."/>
            <person name="Peters L."/>
            <person name="Zhang X."/>
            <person name="Detter J.C."/>
            <person name="Han C."/>
            <person name="Tapia R."/>
            <person name="Land M."/>
            <person name="Hauser L."/>
            <person name="Kyrpides N."/>
            <person name="Ivanova N."/>
            <person name="Pagani I."/>
            <person name="Brau L."/>
            <person name="Yates R."/>
            <person name="O'Hara G."/>
            <person name="Rui T."/>
            <person name="Howieson J."/>
            <person name="Reeve W."/>
            <person name="Woyke T."/>
        </authorList>
    </citation>
    <scope>NUCLEOTIDE SEQUENCE [LARGE SCALE GENOMIC DNA]</scope>
    <source>
        <strain evidence="4 5">WSM3557</strain>
    </source>
</reference>
<evidence type="ECO:0000313" key="4">
    <source>
        <dbReference type="EMBL" id="EIM30119.1"/>
    </source>
</evidence>
<evidence type="ECO:0000256" key="1">
    <source>
        <dbReference type="ARBA" id="ARBA00006174"/>
    </source>
</evidence>
<dbReference type="Pfam" id="PF03972">
    <property type="entry name" value="MmgE_PrpD_N"/>
    <property type="match status" value="1"/>
</dbReference>
<dbReference type="RefSeq" id="WP_009490376.1">
    <property type="nucleotide sequence ID" value="NZ_CP141050.1"/>
</dbReference>
<proteinExistence type="inferred from homology"/>
<dbReference type="PANTHER" id="PTHR16943">
    <property type="entry name" value="2-METHYLCITRATE DEHYDRATASE-RELATED"/>
    <property type="match status" value="1"/>
</dbReference>
<gene>
    <name evidence="4" type="ORF">MicloDRAFT_00014400</name>
</gene>
<feature type="domain" description="MmgE/PrpD N-terminal" evidence="2">
    <location>
        <begin position="12"/>
        <end position="253"/>
    </location>
</feature>
<dbReference type="HOGENOM" id="CLU_026574_3_1_5"/>
<keyword evidence="5" id="KW-1185">Reference proteome</keyword>
<dbReference type="InterPro" id="IPR045337">
    <property type="entry name" value="MmgE_PrpD_C"/>
</dbReference>
<dbReference type="InterPro" id="IPR036148">
    <property type="entry name" value="MmgE/PrpD_sf"/>
</dbReference>
<dbReference type="Proteomes" id="UP000003947">
    <property type="component" value="Unassembled WGS sequence"/>
</dbReference>
<dbReference type="PATRIC" id="fig|864069.3.peg.1598"/>
<name>I4Z1M7_9HYPH</name>
<organism evidence="4 5">
    <name type="scientific">Microvirga lotononidis</name>
    <dbReference type="NCBI Taxonomy" id="864069"/>
    <lineage>
        <taxon>Bacteria</taxon>
        <taxon>Pseudomonadati</taxon>
        <taxon>Pseudomonadota</taxon>
        <taxon>Alphaproteobacteria</taxon>
        <taxon>Hyphomicrobiales</taxon>
        <taxon>Methylobacteriaceae</taxon>
        <taxon>Microvirga</taxon>
    </lineage>
</organism>
<dbReference type="InterPro" id="IPR005656">
    <property type="entry name" value="MmgE_PrpD"/>
</dbReference>
<comment type="similarity">
    <text evidence="1">Belongs to the PrpD family.</text>
</comment>
<accession>I4Z1M7</accession>
<evidence type="ECO:0000259" key="2">
    <source>
        <dbReference type="Pfam" id="PF03972"/>
    </source>
</evidence>
<dbReference type="GO" id="GO:0016829">
    <property type="term" value="F:lyase activity"/>
    <property type="evidence" value="ECO:0007669"/>
    <property type="project" value="InterPro"/>
</dbReference>
<dbReference type="InterPro" id="IPR045336">
    <property type="entry name" value="MmgE_PrpD_N"/>
</dbReference>
<evidence type="ECO:0000313" key="5">
    <source>
        <dbReference type="Proteomes" id="UP000003947"/>
    </source>
</evidence>
<dbReference type="Gene3D" id="1.10.4100.10">
    <property type="entry name" value="2-methylcitrate dehydratase PrpD"/>
    <property type="match status" value="1"/>
</dbReference>
<dbReference type="EMBL" id="JH660640">
    <property type="protein sequence ID" value="EIM30119.1"/>
    <property type="molecule type" value="Genomic_DNA"/>
</dbReference>
<protein>
    <submittedName>
        <fullName evidence="4">Uncharacterized protein involved in propionate catabolism</fullName>
    </submittedName>
</protein>
<evidence type="ECO:0000259" key="3">
    <source>
        <dbReference type="Pfam" id="PF19305"/>
    </source>
</evidence>
<dbReference type="Gene3D" id="3.30.1330.120">
    <property type="entry name" value="2-methylcitrate dehydratase PrpD"/>
    <property type="match status" value="1"/>
</dbReference>
<dbReference type="eggNOG" id="COG2079">
    <property type="taxonomic scope" value="Bacteria"/>
</dbReference>
<dbReference type="SUPFAM" id="SSF103378">
    <property type="entry name" value="2-methylcitrate dehydratase PrpD"/>
    <property type="match status" value="1"/>
</dbReference>